<keyword evidence="2" id="KW-1185">Reference proteome</keyword>
<name>A0ABR1UUD0_9PEZI</name>
<comment type="caution">
    <text evidence="1">The sequence shown here is derived from an EMBL/GenBank/DDBJ whole genome shotgun (WGS) entry which is preliminary data.</text>
</comment>
<dbReference type="EMBL" id="JAQQWN010000010">
    <property type="protein sequence ID" value="KAK8062536.1"/>
    <property type="molecule type" value="Genomic_DNA"/>
</dbReference>
<gene>
    <name evidence="1" type="ORF">PG997_014633</name>
</gene>
<accession>A0ABR1UUD0</accession>
<proteinExistence type="predicted"/>
<sequence length="108" mass="12019">MASVILYWCIDVRVHKAVCISQSQGTIYRCNEVEMVHNKGLGYSSSDLTPEEIAAKLQTQQESEIALDILTNCTLGFVKLSALFSTVGYSAPLRNEAFSTSSYGYRWL</sequence>
<reference evidence="1 2" key="1">
    <citation type="submission" date="2023-01" db="EMBL/GenBank/DDBJ databases">
        <title>Analysis of 21 Apiospora genomes using comparative genomics revels a genus with tremendous synthesis potential of carbohydrate active enzymes and secondary metabolites.</title>
        <authorList>
            <person name="Sorensen T."/>
        </authorList>
    </citation>
    <scope>NUCLEOTIDE SEQUENCE [LARGE SCALE GENOMIC DNA]</scope>
    <source>
        <strain evidence="1 2">CBS 114990</strain>
    </source>
</reference>
<dbReference type="GeneID" id="92052007"/>
<protein>
    <submittedName>
        <fullName evidence="1">Uncharacterized protein</fullName>
    </submittedName>
</protein>
<dbReference type="Proteomes" id="UP001433268">
    <property type="component" value="Unassembled WGS sequence"/>
</dbReference>
<evidence type="ECO:0000313" key="1">
    <source>
        <dbReference type="EMBL" id="KAK8062536.1"/>
    </source>
</evidence>
<dbReference type="RefSeq" id="XP_066661135.1">
    <property type="nucleotide sequence ID" value="XM_066818947.1"/>
</dbReference>
<evidence type="ECO:0000313" key="2">
    <source>
        <dbReference type="Proteomes" id="UP001433268"/>
    </source>
</evidence>
<organism evidence="1 2">
    <name type="scientific">Apiospora hydei</name>
    <dbReference type="NCBI Taxonomy" id="1337664"/>
    <lineage>
        <taxon>Eukaryota</taxon>
        <taxon>Fungi</taxon>
        <taxon>Dikarya</taxon>
        <taxon>Ascomycota</taxon>
        <taxon>Pezizomycotina</taxon>
        <taxon>Sordariomycetes</taxon>
        <taxon>Xylariomycetidae</taxon>
        <taxon>Amphisphaeriales</taxon>
        <taxon>Apiosporaceae</taxon>
        <taxon>Apiospora</taxon>
    </lineage>
</organism>